<evidence type="ECO:0000313" key="2">
    <source>
        <dbReference type="Proteomes" id="UP000261284"/>
    </source>
</evidence>
<comment type="caution">
    <text evidence="1">The sequence shown here is derived from an EMBL/GenBank/DDBJ whole genome shotgun (WGS) entry which is preliminary data.</text>
</comment>
<sequence length="61" mass="6551">MKFSTAPAVKSEKMLRLEKAGLMPALLAAVRNERNAHRGVPVAARASNGISVTRVGSYKNK</sequence>
<evidence type="ECO:0000313" key="1">
    <source>
        <dbReference type="EMBL" id="RFM28005.1"/>
    </source>
</evidence>
<dbReference type="RefSeq" id="WP_116847251.1">
    <property type="nucleotide sequence ID" value="NZ_QTJU01000003.1"/>
</dbReference>
<protein>
    <submittedName>
        <fullName evidence="1">Uncharacterized protein</fullName>
    </submittedName>
</protein>
<gene>
    <name evidence="1" type="ORF">DXN05_10715</name>
</gene>
<dbReference type="Proteomes" id="UP000261284">
    <property type="component" value="Unassembled WGS sequence"/>
</dbReference>
<accession>A0A3E1NJ94</accession>
<name>A0A3E1NJ94_9BACT</name>
<organism evidence="1 2">
    <name type="scientific">Deminuibacter soli</name>
    <dbReference type="NCBI Taxonomy" id="2291815"/>
    <lineage>
        <taxon>Bacteria</taxon>
        <taxon>Pseudomonadati</taxon>
        <taxon>Bacteroidota</taxon>
        <taxon>Chitinophagia</taxon>
        <taxon>Chitinophagales</taxon>
        <taxon>Chitinophagaceae</taxon>
        <taxon>Deminuibacter</taxon>
    </lineage>
</organism>
<proteinExistence type="predicted"/>
<reference evidence="1 2" key="1">
    <citation type="submission" date="2018-08" db="EMBL/GenBank/DDBJ databases">
        <title>Chitinophagaceae sp. K23C18032701, a novel bacterium isolated from forest soil.</title>
        <authorList>
            <person name="Wang C."/>
        </authorList>
    </citation>
    <scope>NUCLEOTIDE SEQUENCE [LARGE SCALE GENOMIC DNA]</scope>
    <source>
        <strain evidence="1 2">K23C18032701</strain>
    </source>
</reference>
<keyword evidence="2" id="KW-1185">Reference proteome</keyword>
<dbReference type="AlphaFoldDB" id="A0A3E1NJ94"/>
<dbReference type="EMBL" id="QTJU01000003">
    <property type="protein sequence ID" value="RFM28005.1"/>
    <property type="molecule type" value="Genomic_DNA"/>
</dbReference>